<dbReference type="Proteomes" id="UP000655044">
    <property type="component" value="Unassembled WGS sequence"/>
</dbReference>
<sequence>MNRDEVWQAIDHERSTLADLFDDLSAKEWETASLCDGWRVRDVAAHLTLAHGASLLQMASWMLRARGSMNRMIHDTAVRQAELPVERYSALLRAMVGSRKTAAPGLTPFEPLIDVLVHGQDITIPLGRDRPMPPRAAAAAATRAWERKGWPFWAKRRMSGFELVATDHSWSVGQGRRVEGSIGTILLVLTGRTAALPHLSGPGAAGLRARLSPAAARR</sequence>
<organism evidence="2 3">
    <name type="scientific">Planobispora rosea</name>
    <dbReference type="NCBI Taxonomy" id="35762"/>
    <lineage>
        <taxon>Bacteria</taxon>
        <taxon>Bacillati</taxon>
        <taxon>Actinomycetota</taxon>
        <taxon>Actinomycetes</taxon>
        <taxon>Streptosporangiales</taxon>
        <taxon>Streptosporangiaceae</taxon>
        <taxon>Planobispora</taxon>
    </lineage>
</organism>
<evidence type="ECO:0000259" key="1">
    <source>
        <dbReference type="Pfam" id="PF11716"/>
    </source>
</evidence>
<dbReference type="SUPFAM" id="SSF109854">
    <property type="entry name" value="DinB/YfiT-like putative metalloenzymes"/>
    <property type="match status" value="1"/>
</dbReference>
<reference evidence="2" key="1">
    <citation type="submission" date="2021-01" db="EMBL/GenBank/DDBJ databases">
        <title>Whole genome shotgun sequence of Planobispora rosea NBRC 15558.</title>
        <authorList>
            <person name="Komaki H."/>
            <person name="Tamura T."/>
        </authorList>
    </citation>
    <scope>NUCLEOTIDE SEQUENCE</scope>
    <source>
        <strain evidence="2">NBRC 15558</strain>
    </source>
</reference>
<dbReference type="EMBL" id="BOOI01000089">
    <property type="protein sequence ID" value="GIH88758.1"/>
    <property type="molecule type" value="Genomic_DNA"/>
</dbReference>
<accession>A0A8J3WGT5</accession>
<dbReference type="GO" id="GO:0046872">
    <property type="term" value="F:metal ion binding"/>
    <property type="evidence" value="ECO:0007669"/>
    <property type="project" value="InterPro"/>
</dbReference>
<dbReference type="RefSeq" id="WP_189243915.1">
    <property type="nucleotide sequence ID" value="NZ_BMQP01000057.1"/>
</dbReference>
<dbReference type="Gene3D" id="1.20.120.450">
    <property type="entry name" value="dinb family like domain"/>
    <property type="match status" value="1"/>
</dbReference>
<dbReference type="InterPro" id="IPR017517">
    <property type="entry name" value="Maleyloyr_isom"/>
</dbReference>
<proteinExistence type="predicted"/>
<dbReference type="NCBIfam" id="TIGR03083">
    <property type="entry name" value="maleylpyruvate isomerase family mycothiol-dependent enzyme"/>
    <property type="match status" value="1"/>
</dbReference>
<name>A0A8J3WGT5_PLARO</name>
<comment type="caution">
    <text evidence="2">The sequence shown here is derived from an EMBL/GenBank/DDBJ whole genome shotgun (WGS) entry which is preliminary data.</text>
</comment>
<dbReference type="InterPro" id="IPR034660">
    <property type="entry name" value="DinB/YfiT-like"/>
</dbReference>
<keyword evidence="3" id="KW-1185">Reference proteome</keyword>
<gene>
    <name evidence="2" type="ORF">Pro02_71660</name>
</gene>
<dbReference type="InterPro" id="IPR024344">
    <property type="entry name" value="MDMPI_metal-binding"/>
</dbReference>
<evidence type="ECO:0000313" key="2">
    <source>
        <dbReference type="EMBL" id="GIH88758.1"/>
    </source>
</evidence>
<evidence type="ECO:0000313" key="3">
    <source>
        <dbReference type="Proteomes" id="UP000655044"/>
    </source>
</evidence>
<dbReference type="AlphaFoldDB" id="A0A8J3WGT5"/>
<dbReference type="Pfam" id="PF11716">
    <property type="entry name" value="MDMPI_N"/>
    <property type="match status" value="1"/>
</dbReference>
<protein>
    <recommendedName>
        <fullName evidence="1">Mycothiol-dependent maleylpyruvate isomerase metal-binding domain-containing protein</fullName>
    </recommendedName>
</protein>
<feature type="domain" description="Mycothiol-dependent maleylpyruvate isomerase metal-binding" evidence="1">
    <location>
        <begin position="12"/>
        <end position="108"/>
    </location>
</feature>